<dbReference type="GO" id="GO:0016887">
    <property type="term" value="F:ATP hydrolysis activity"/>
    <property type="evidence" value="ECO:0007669"/>
    <property type="project" value="InterPro"/>
</dbReference>
<dbReference type="InterPro" id="IPR003439">
    <property type="entry name" value="ABC_transporter-like_ATP-bd"/>
</dbReference>
<gene>
    <name evidence="6" type="ORF">VUQ08_06745</name>
</gene>
<dbReference type="SUPFAM" id="SSF52540">
    <property type="entry name" value="P-loop containing nucleoside triphosphate hydrolases"/>
    <property type="match status" value="1"/>
</dbReference>
<organism evidence="6">
    <name type="scientific">Dolosigranulum savutiense</name>
    <dbReference type="NCBI Taxonomy" id="3110288"/>
    <lineage>
        <taxon>Bacteria</taxon>
        <taxon>Bacillati</taxon>
        <taxon>Bacillota</taxon>
        <taxon>Bacilli</taxon>
        <taxon>Lactobacillales</taxon>
        <taxon>Carnobacteriaceae</taxon>
        <taxon>Dolosigranulum</taxon>
    </lineage>
</organism>
<accession>A0AB74TRK0</accession>
<dbReference type="InterPro" id="IPR003593">
    <property type="entry name" value="AAA+_ATPase"/>
</dbReference>
<name>A0AB74TRK0_9LACT</name>
<dbReference type="PROSITE" id="PS00211">
    <property type="entry name" value="ABC_TRANSPORTER_1"/>
    <property type="match status" value="1"/>
</dbReference>
<dbReference type="AlphaFoldDB" id="A0AB74TRK0"/>
<proteinExistence type="inferred from homology"/>
<evidence type="ECO:0000256" key="2">
    <source>
        <dbReference type="ARBA" id="ARBA00022448"/>
    </source>
</evidence>
<protein>
    <submittedName>
        <fullName evidence="6">ABC transporter ATP-binding protein</fullName>
    </submittedName>
</protein>
<sequence>MLSMQSISKKYGELYALKNAELEIKKGEMVALIGNNGSGKTTLMKIISGITKASTGTFEWETNRQTNLIETPEFFDYLSGYKNLEYFRIQRGIQDQHIIEDILERVGLPNDRKKFKQYSLGMKQRLAIGLCLLGNPEFMVLDEPTNGVDAQGIIDIRNLLLTLNKEEQLTMLISSHNINELYNIATRFVFIKSGEIKKDISKSELNENIGTFYQVNIDRIQDIETLINDKVLQSNYYILDDKNTLKLVKNSETSQFIEQLSQKELIDDISEVQVMLEDYYLEIMKG</sequence>
<keyword evidence="4 6" id="KW-0067">ATP-binding</keyword>
<feature type="domain" description="ABC transporter" evidence="5">
    <location>
        <begin position="2"/>
        <end position="218"/>
    </location>
</feature>
<dbReference type="PANTHER" id="PTHR43335:SF8">
    <property type="entry name" value="ABC TRANSPORTER, ATP-BINDING PROTEIN"/>
    <property type="match status" value="1"/>
</dbReference>
<dbReference type="InterPro" id="IPR017871">
    <property type="entry name" value="ABC_transporter-like_CS"/>
</dbReference>
<dbReference type="GO" id="GO:0005524">
    <property type="term" value="F:ATP binding"/>
    <property type="evidence" value="ECO:0007669"/>
    <property type="project" value="UniProtKB-KW"/>
</dbReference>
<evidence type="ECO:0000256" key="4">
    <source>
        <dbReference type="ARBA" id="ARBA00022840"/>
    </source>
</evidence>
<evidence type="ECO:0000259" key="5">
    <source>
        <dbReference type="PROSITE" id="PS50893"/>
    </source>
</evidence>
<reference evidence="6" key="1">
    <citation type="submission" date="2023-12" db="EMBL/GenBank/DDBJ databases">
        <title>Dolosigranulum savutii sp. nov. isolated from human upper respiratory samples collected in Botswana.</title>
        <authorList>
            <person name="Kelly M.S."/>
        </authorList>
    </citation>
    <scope>NUCLEOTIDE SEQUENCE</scope>
    <source>
        <strain evidence="6">MSK433</strain>
    </source>
</reference>
<keyword evidence="2" id="KW-0813">Transport</keyword>
<comment type="similarity">
    <text evidence="1">Belongs to the ABC transporter superfamily.</text>
</comment>
<dbReference type="PROSITE" id="PS50893">
    <property type="entry name" value="ABC_TRANSPORTER_2"/>
    <property type="match status" value="1"/>
</dbReference>
<evidence type="ECO:0000256" key="1">
    <source>
        <dbReference type="ARBA" id="ARBA00005417"/>
    </source>
</evidence>
<dbReference type="Gene3D" id="3.40.50.300">
    <property type="entry name" value="P-loop containing nucleotide triphosphate hydrolases"/>
    <property type="match status" value="1"/>
</dbReference>
<dbReference type="SMART" id="SM00382">
    <property type="entry name" value="AAA"/>
    <property type="match status" value="1"/>
</dbReference>
<evidence type="ECO:0000256" key="3">
    <source>
        <dbReference type="ARBA" id="ARBA00022741"/>
    </source>
</evidence>
<dbReference type="InterPro" id="IPR027417">
    <property type="entry name" value="P-loop_NTPase"/>
</dbReference>
<keyword evidence="3" id="KW-0547">Nucleotide-binding</keyword>
<dbReference type="RefSeq" id="WP_347300018.1">
    <property type="nucleotide sequence ID" value="NZ_CP142433.1"/>
</dbReference>
<evidence type="ECO:0000313" key="6">
    <source>
        <dbReference type="EMBL" id="XBC45550.1"/>
    </source>
</evidence>
<dbReference type="Pfam" id="PF00005">
    <property type="entry name" value="ABC_tran"/>
    <property type="match status" value="1"/>
</dbReference>
<dbReference type="PANTHER" id="PTHR43335">
    <property type="entry name" value="ABC TRANSPORTER, ATP-BINDING PROTEIN"/>
    <property type="match status" value="1"/>
</dbReference>
<dbReference type="EMBL" id="CP142433">
    <property type="protein sequence ID" value="XBC45550.1"/>
    <property type="molecule type" value="Genomic_DNA"/>
</dbReference>